<keyword evidence="5 13" id="KW-1003">Cell membrane</keyword>
<dbReference type="CDD" id="cd20070">
    <property type="entry name" value="5TM_YidC_Alb3"/>
    <property type="match status" value="1"/>
</dbReference>
<evidence type="ECO:0000256" key="5">
    <source>
        <dbReference type="ARBA" id="ARBA00022475"/>
    </source>
</evidence>
<dbReference type="Pfam" id="PF14849">
    <property type="entry name" value="YidC_periplas"/>
    <property type="match status" value="1"/>
</dbReference>
<keyword evidence="8 13" id="KW-1133">Transmembrane helix</keyword>
<feature type="region of interest" description="Disordered" evidence="14">
    <location>
        <begin position="562"/>
        <end position="595"/>
    </location>
</feature>
<evidence type="ECO:0000256" key="4">
    <source>
        <dbReference type="ARBA" id="ARBA00022448"/>
    </source>
</evidence>
<dbReference type="GO" id="GO:0015031">
    <property type="term" value="P:protein transport"/>
    <property type="evidence" value="ECO:0007669"/>
    <property type="project" value="UniProtKB-KW"/>
</dbReference>
<evidence type="ECO:0000256" key="14">
    <source>
        <dbReference type="SAM" id="MobiDB-lite"/>
    </source>
</evidence>
<reference evidence="17 18" key="1">
    <citation type="submission" date="2020-08" db="EMBL/GenBank/DDBJ databases">
        <title>Genomic Encyclopedia of Type Strains, Phase IV (KMG-IV): sequencing the most valuable type-strain genomes for metagenomic binning, comparative biology and taxonomic classification.</title>
        <authorList>
            <person name="Goeker M."/>
        </authorList>
    </citation>
    <scope>NUCLEOTIDE SEQUENCE [LARGE SCALE GENOMIC DNA]</scope>
    <source>
        <strain evidence="17 18">DSM 102189</strain>
    </source>
</reference>
<keyword evidence="10 13" id="KW-0143">Chaperone</keyword>
<dbReference type="GO" id="GO:0005886">
    <property type="term" value="C:plasma membrane"/>
    <property type="evidence" value="ECO:0007669"/>
    <property type="project" value="UniProtKB-SubCell"/>
</dbReference>
<dbReference type="NCBIfam" id="TIGR03592">
    <property type="entry name" value="yidC_oxa1_cterm"/>
    <property type="match status" value="1"/>
</dbReference>
<evidence type="ECO:0000256" key="1">
    <source>
        <dbReference type="ARBA" id="ARBA00004429"/>
    </source>
</evidence>
<dbReference type="CDD" id="cd19961">
    <property type="entry name" value="EcYidC-like_peri"/>
    <property type="match status" value="1"/>
</dbReference>
<dbReference type="Gene3D" id="2.70.98.90">
    <property type="match status" value="1"/>
</dbReference>
<dbReference type="PANTHER" id="PTHR12428:SF65">
    <property type="entry name" value="CYTOCHROME C OXIDASE ASSEMBLY PROTEIN COX18, MITOCHONDRIAL"/>
    <property type="match status" value="1"/>
</dbReference>
<keyword evidence="9 13" id="KW-0472">Membrane</keyword>
<comment type="subunit">
    <text evidence="13">Interacts with the Sec translocase complex via SecD. Specifically interacts with transmembrane segments of nascent integral membrane proteins during membrane integration.</text>
</comment>
<feature type="transmembrane region" description="Helical" evidence="13">
    <location>
        <begin position="515"/>
        <end position="538"/>
    </location>
</feature>
<name>A0A841L6I2_9SPHN</name>
<dbReference type="HAMAP" id="MF_01810">
    <property type="entry name" value="YidC_type1"/>
    <property type="match status" value="1"/>
</dbReference>
<dbReference type="InterPro" id="IPR047196">
    <property type="entry name" value="YidC_ALB_C"/>
</dbReference>
<feature type="compositionally biased region" description="Low complexity" evidence="14">
    <location>
        <begin position="563"/>
        <end position="575"/>
    </location>
</feature>
<comment type="caution">
    <text evidence="17">The sequence shown here is derived from an EMBL/GenBank/DDBJ whole genome shotgun (WGS) entry which is preliminary data.</text>
</comment>
<dbReference type="InterPro" id="IPR001708">
    <property type="entry name" value="YidC/ALB3/OXA1/COX18"/>
</dbReference>
<evidence type="ECO:0000256" key="7">
    <source>
        <dbReference type="ARBA" id="ARBA00022927"/>
    </source>
</evidence>
<dbReference type="PRINTS" id="PR00701">
    <property type="entry name" value="60KDINNERMP"/>
</dbReference>
<evidence type="ECO:0000256" key="12">
    <source>
        <dbReference type="ARBA" id="ARBA00033342"/>
    </source>
</evidence>
<evidence type="ECO:0000313" key="17">
    <source>
        <dbReference type="EMBL" id="MBB6228214.1"/>
    </source>
</evidence>
<dbReference type="PRINTS" id="PR01900">
    <property type="entry name" value="YIDCPROTEIN"/>
</dbReference>
<dbReference type="InterPro" id="IPR019998">
    <property type="entry name" value="Membr_insert_YidC"/>
</dbReference>
<evidence type="ECO:0000259" key="15">
    <source>
        <dbReference type="Pfam" id="PF02096"/>
    </source>
</evidence>
<dbReference type="NCBIfam" id="NF002353">
    <property type="entry name" value="PRK01318.1-4"/>
    <property type="match status" value="1"/>
</dbReference>
<feature type="domain" description="Membrane insertase YidC/Oxa/ALB C-terminal" evidence="15">
    <location>
        <begin position="357"/>
        <end position="552"/>
    </location>
</feature>
<dbReference type="Pfam" id="PF02096">
    <property type="entry name" value="60KD_IMP"/>
    <property type="match status" value="1"/>
</dbReference>
<dbReference type="NCBIfam" id="TIGR03593">
    <property type="entry name" value="yidC_nterm"/>
    <property type="match status" value="1"/>
</dbReference>
<evidence type="ECO:0000256" key="9">
    <source>
        <dbReference type="ARBA" id="ARBA00023136"/>
    </source>
</evidence>
<keyword evidence="18" id="KW-1185">Reference proteome</keyword>
<organism evidence="17 18">
    <name type="scientific">Polymorphobacter multimanifer</name>
    <dbReference type="NCBI Taxonomy" id="1070431"/>
    <lineage>
        <taxon>Bacteria</taxon>
        <taxon>Pseudomonadati</taxon>
        <taxon>Pseudomonadota</taxon>
        <taxon>Alphaproteobacteria</taxon>
        <taxon>Sphingomonadales</taxon>
        <taxon>Sphingosinicellaceae</taxon>
        <taxon>Polymorphobacter</taxon>
    </lineage>
</organism>
<accession>A0A841L6I2</accession>
<dbReference type="EMBL" id="JACIIV010000016">
    <property type="protein sequence ID" value="MBB6228214.1"/>
    <property type="molecule type" value="Genomic_DNA"/>
</dbReference>
<proteinExistence type="inferred from homology"/>
<keyword evidence="4 13" id="KW-0813">Transport</keyword>
<evidence type="ECO:0000313" key="18">
    <source>
        <dbReference type="Proteomes" id="UP000538147"/>
    </source>
</evidence>
<dbReference type="InterPro" id="IPR028053">
    <property type="entry name" value="Membr_insert_YidC_N"/>
</dbReference>
<dbReference type="InterPro" id="IPR038221">
    <property type="entry name" value="YidC_periplasmic_sf"/>
</dbReference>
<feature type="transmembrane region" description="Helical" evidence="13">
    <location>
        <begin position="357"/>
        <end position="377"/>
    </location>
</feature>
<evidence type="ECO:0000256" key="3">
    <source>
        <dbReference type="ARBA" id="ARBA00015325"/>
    </source>
</evidence>
<dbReference type="GO" id="GO:0051205">
    <property type="term" value="P:protein insertion into membrane"/>
    <property type="evidence" value="ECO:0007669"/>
    <property type="project" value="TreeGrafter"/>
</dbReference>
<evidence type="ECO:0000256" key="10">
    <source>
        <dbReference type="ARBA" id="ARBA00023186"/>
    </source>
</evidence>
<evidence type="ECO:0000259" key="16">
    <source>
        <dbReference type="Pfam" id="PF14849"/>
    </source>
</evidence>
<dbReference type="GO" id="GO:0032977">
    <property type="term" value="F:membrane insertase activity"/>
    <property type="evidence" value="ECO:0007669"/>
    <property type="project" value="InterPro"/>
</dbReference>
<dbReference type="InterPro" id="IPR028055">
    <property type="entry name" value="YidC/Oxa/ALB_C"/>
</dbReference>
<dbReference type="PANTHER" id="PTHR12428">
    <property type="entry name" value="OXA1"/>
    <property type="match status" value="1"/>
</dbReference>
<protein>
    <recommendedName>
        <fullName evidence="3 13">Membrane protein insertase YidC</fullName>
    </recommendedName>
    <alternativeName>
        <fullName evidence="12 13">Foldase YidC</fullName>
    </alternativeName>
    <alternativeName>
        <fullName evidence="11 13">Membrane integrase YidC</fullName>
    </alternativeName>
    <alternativeName>
        <fullName evidence="13">Membrane protein YidC</fullName>
    </alternativeName>
</protein>
<dbReference type="AlphaFoldDB" id="A0A841L6I2"/>
<dbReference type="RefSeq" id="WP_184200129.1">
    <property type="nucleotide sequence ID" value="NZ_JACIIV010000016.1"/>
</dbReference>
<comment type="similarity">
    <text evidence="2 13">Belongs to the OXA1/ALB3/YidC family. Type 1 subfamily.</text>
</comment>
<evidence type="ECO:0000256" key="6">
    <source>
        <dbReference type="ARBA" id="ARBA00022692"/>
    </source>
</evidence>
<keyword evidence="6 13" id="KW-0812">Transmembrane</keyword>
<feature type="domain" description="Membrane insertase YidC N-terminal" evidence="16">
    <location>
        <begin position="73"/>
        <end position="345"/>
    </location>
</feature>
<feature type="transmembrane region" description="Helical" evidence="13">
    <location>
        <begin position="420"/>
        <end position="440"/>
    </location>
</feature>
<feature type="transmembrane region" description="Helical" evidence="13">
    <location>
        <begin position="478"/>
        <end position="499"/>
    </location>
</feature>
<comment type="subcellular location">
    <subcellularLocation>
        <location evidence="1">Cell inner membrane</location>
        <topology evidence="1">Multi-pass membrane protein</topology>
    </subcellularLocation>
    <subcellularLocation>
        <location evidence="13">Cell membrane</location>
        <topology evidence="13">Multi-pass membrane protein</topology>
    </subcellularLocation>
</comment>
<comment type="function">
    <text evidence="13">Required for the insertion and/or proper folding and/or complex formation of integral membrane proteins into the membrane. Involved in integration of membrane proteins that insert both dependently and independently of the Sec translocase complex, as well as at least some lipoproteins. Aids folding of multispanning membrane proteins.</text>
</comment>
<evidence type="ECO:0000256" key="8">
    <source>
        <dbReference type="ARBA" id="ARBA00022989"/>
    </source>
</evidence>
<evidence type="ECO:0000256" key="2">
    <source>
        <dbReference type="ARBA" id="ARBA00010527"/>
    </source>
</evidence>
<sequence>MILAVLLSAIVLIGWTLVSERYFPQAAAPVATTAAPEAAPGVPAAAGSAPAAVATAAPLPAARRAEALGAAPRLAIETPRLRGSVNLRGARFDDLELITYRQSLEPQAPATRLFSPSGAADAYFAQFGWSGPGAPPVNALWAASSTRLTPTTPVTLSWTSPNGLVFEQLLAVDRDFLFTVRQRVRNPTAAAAVVQPWGLVSRLGKGVEENAFNLHVGPLGVLGGTLKDSGLDYDSLREDGNQSFTSKGGWLGMTEKYWLAALVPDQTRDLKANFIAAPNNLYQVDYLGSPLAVPAGGSSETVQRLFAGAKEVELLDQYRDEFGIPRLDRAVSWGWFEVIAQPIFYVLAWLFKFTGNFGLAIIGLTILVRLLLFPIANKQFESMAKMRIVAPRMKALQERYKDDKPRLQQEMMALYKTEKVNPLAGCLPLVVQIPIFYALYKTLLVSTEMRHQPFVLWIKDLSAPDPLTPLNLFGLIPWQPPAIIALGVLPILLGITMWLQQRLNPAPLDPVQKQVFAILPWMFMFIMAPFAAGLQLYWTVNNILTIGQQAYMLRKYPMPATPPEAAAPAAQVAVAPKPPRNRPAANGNKPRPKAK</sequence>
<dbReference type="Proteomes" id="UP000538147">
    <property type="component" value="Unassembled WGS sequence"/>
</dbReference>
<gene>
    <name evidence="13" type="primary">yidC</name>
    <name evidence="17" type="ORF">FHS79_002399</name>
</gene>
<evidence type="ECO:0000256" key="11">
    <source>
        <dbReference type="ARBA" id="ARBA00033245"/>
    </source>
</evidence>
<evidence type="ECO:0000256" key="13">
    <source>
        <dbReference type="HAMAP-Rule" id="MF_01810"/>
    </source>
</evidence>
<keyword evidence="7 13" id="KW-0653">Protein transport</keyword>